<keyword evidence="3" id="KW-0443">Lipid metabolism</keyword>
<dbReference type="Pfam" id="PF00501">
    <property type="entry name" value="AMP-binding"/>
    <property type="match status" value="1"/>
</dbReference>
<evidence type="ECO:0000313" key="5">
    <source>
        <dbReference type="EMBL" id="KAF0735440.1"/>
    </source>
</evidence>
<gene>
    <name evidence="5" type="ORF">Ae201684_008126</name>
</gene>
<comment type="caution">
    <text evidence="5">The sequence shown here is derived from an EMBL/GenBank/DDBJ whole genome shotgun (WGS) entry which is preliminary data.</text>
</comment>
<organism evidence="5 6">
    <name type="scientific">Aphanomyces euteiches</name>
    <dbReference type="NCBI Taxonomy" id="100861"/>
    <lineage>
        <taxon>Eukaryota</taxon>
        <taxon>Sar</taxon>
        <taxon>Stramenopiles</taxon>
        <taxon>Oomycota</taxon>
        <taxon>Saprolegniomycetes</taxon>
        <taxon>Saprolegniales</taxon>
        <taxon>Verrucalvaceae</taxon>
        <taxon>Aphanomyces</taxon>
    </lineage>
</organism>
<dbReference type="InterPro" id="IPR042099">
    <property type="entry name" value="ANL_N_sf"/>
</dbReference>
<dbReference type="PANTHER" id="PTHR43272:SF32">
    <property type="entry name" value="AMP-DEPENDENT SYNTHETASE_LIGASE DOMAIN-CONTAINING PROTEIN"/>
    <property type="match status" value="1"/>
</dbReference>
<evidence type="ECO:0000256" key="3">
    <source>
        <dbReference type="ARBA" id="ARBA00023098"/>
    </source>
</evidence>
<dbReference type="InterPro" id="IPR000873">
    <property type="entry name" value="AMP-dep_synth/lig_dom"/>
</dbReference>
<dbReference type="PANTHER" id="PTHR43272">
    <property type="entry name" value="LONG-CHAIN-FATTY-ACID--COA LIGASE"/>
    <property type="match status" value="1"/>
</dbReference>
<proteinExistence type="predicted"/>
<evidence type="ECO:0000313" key="6">
    <source>
        <dbReference type="Proteomes" id="UP000481153"/>
    </source>
</evidence>
<evidence type="ECO:0000259" key="4">
    <source>
        <dbReference type="Pfam" id="PF00501"/>
    </source>
</evidence>
<dbReference type="GO" id="GO:0004467">
    <property type="term" value="F:long-chain fatty acid-CoA ligase activity"/>
    <property type="evidence" value="ECO:0007669"/>
    <property type="project" value="TreeGrafter"/>
</dbReference>
<sequence length="657" mass="71544">MASTDADTPKPLFAWQVDQEVSLRVTKEGNGALPPQTVIEIFRKRVKASADHVAYYSKKKDGSKTYHGTTFAEYYADCRNFGKSLLSLGFNAFDTVNIIGFNSLEWVTANMGTILAGGVAAGVYTTNNPEACLYISDHSEAKVVVCDGVHQLEKYISIASKLPSLKALVLYNEDAVPQEIACPVPVYTFQDFLTLGKDVDDALLDARMDAQKAGNCCTLIYTSGTTGNPKAVMLSHDNLTWTVEATARQYEAHGIILNQNSNTVSYLPLSHVAAQLFDIYVPLCRGIAIHFAQPDALKGGLGHTLKDARPTFLFAVPRVWEKMMEKMIEVGRDATGVKKTLVDWAKSVGTAKSKLGQYGQSGGTPCGYAIAHALVFSKVRQALGFDRCQAMLSAAAPISMETVNFFAALDIPLFEIFGMSESTGPTSFCTPGAWKMGTVGQPMDGSYMQIVPDSQEVICQGRNTMMGYLKAEDETKQAIDNDGWLHTGDCGKIDADNFCSITGRIKELIITAGGENIPPVLIEDAIKEEIQLLSNVMVIGDRRKFLSAIFTLKVVVDGEGNPSDQLDSSALAIMKQIDSPATTVAQARDCEKVKAYIEKSLKKANARAASRAQQIQKYIILDKDFSIAGDELTATLKLKRRIVLAKYEAEIEAIYAE</sequence>
<dbReference type="InterPro" id="IPR020845">
    <property type="entry name" value="AMP-binding_CS"/>
</dbReference>
<dbReference type="PROSITE" id="PS00455">
    <property type="entry name" value="AMP_BINDING"/>
    <property type="match status" value="1"/>
</dbReference>
<keyword evidence="1" id="KW-0436">Ligase</keyword>
<dbReference type="VEuPathDB" id="FungiDB:AeMF1_005914"/>
<dbReference type="EMBL" id="VJMJ01000098">
    <property type="protein sequence ID" value="KAF0735440.1"/>
    <property type="molecule type" value="Genomic_DNA"/>
</dbReference>
<protein>
    <recommendedName>
        <fullName evidence="4">AMP-dependent synthetase/ligase domain-containing protein</fullName>
    </recommendedName>
</protein>
<name>A0A6G0X621_9STRA</name>
<keyword evidence="2" id="KW-0276">Fatty acid metabolism</keyword>
<evidence type="ECO:0000256" key="1">
    <source>
        <dbReference type="ARBA" id="ARBA00022598"/>
    </source>
</evidence>
<dbReference type="GO" id="GO:0005783">
    <property type="term" value="C:endoplasmic reticulum"/>
    <property type="evidence" value="ECO:0007669"/>
    <property type="project" value="TreeGrafter"/>
</dbReference>
<dbReference type="Gene3D" id="3.40.50.12780">
    <property type="entry name" value="N-terminal domain of ligase-like"/>
    <property type="match status" value="1"/>
</dbReference>
<dbReference type="AlphaFoldDB" id="A0A6G0X621"/>
<accession>A0A6G0X621</accession>
<dbReference type="Proteomes" id="UP000481153">
    <property type="component" value="Unassembled WGS sequence"/>
</dbReference>
<keyword evidence="6" id="KW-1185">Reference proteome</keyword>
<dbReference type="GO" id="GO:0016020">
    <property type="term" value="C:membrane"/>
    <property type="evidence" value="ECO:0007669"/>
    <property type="project" value="TreeGrafter"/>
</dbReference>
<reference evidence="5 6" key="1">
    <citation type="submission" date="2019-07" db="EMBL/GenBank/DDBJ databases">
        <title>Genomics analysis of Aphanomyces spp. identifies a new class of oomycete effector associated with host adaptation.</title>
        <authorList>
            <person name="Gaulin E."/>
        </authorList>
    </citation>
    <scope>NUCLEOTIDE SEQUENCE [LARGE SCALE GENOMIC DNA]</scope>
    <source>
        <strain evidence="5 6">ATCC 201684</strain>
    </source>
</reference>
<dbReference type="SUPFAM" id="SSF56801">
    <property type="entry name" value="Acetyl-CoA synthetase-like"/>
    <property type="match status" value="1"/>
</dbReference>
<evidence type="ECO:0000256" key="2">
    <source>
        <dbReference type="ARBA" id="ARBA00022832"/>
    </source>
</evidence>
<feature type="domain" description="AMP-dependent synthetase/ligase" evidence="4">
    <location>
        <begin position="42"/>
        <end position="469"/>
    </location>
</feature>